<dbReference type="EMBL" id="FR824387">
    <property type="protein sequence ID" value="CCA26045.1"/>
    <property type="molecule type" value="Genomic_DNA"/>
</dbReference>
<feature type="compositionally biased region" description="Low complexity" evidence="1">
    <location>
        <begin position="77"/>
        <end position="87"/>
    </location>
</feature>
<gene>
    <name evidence="2" type="primary">AlNc14C342G10813</name>
    <name evidence="2" type="ORF">ALNC14_121890</name>
</gene>
<dbReference type="HOGENOM" id="CLU_164362_0_0_1"/>
<accession>F0WX55</accession>
<dbReference type="Pfam" id="PF13917">
    <property type="entry name" value="zf-CCHC_3"/>
    <property type="match status" value="1"/>
</dbReference>
<sequence>MLPTRKRLRANASLESSKQCQKCLQPGHWTYECKNTPAYLVRASRSQQLRNPKLRQPFNHEKPPTKQVASSTKKAPSLSESSRSSDSSSEDSESDSSGTDSASDSSLDSESDSKKHSHLDAKS</sequence>
<feature type="compositionally biased region" description="Low complexity" evidence="1">
    <location>
        <begin position="95"/>
        <end position="108"/>
    </location>
</feature>
<evidence type="ECO:0000313" key="2">
    <source>
        <dbReference type="EMBL" id="CCA26045.1"/>
    </source>
</evidence>
<feature type="compositionally biased region" description="Basic and acidic residues" evidence="1">
    <location>
        <begin position="111"/>
        <end position="123"/>
    </location>
</feature>
<dbReference type="AlphaFoldDB" id="F0WX55"/>
<dbReference type="SUPFAM" id="SSF57756">
    <property type="entry name" value="Retrovirus zinc finger-like domains"/>
    <property type="match status" value="1"/>
</dbReference>
<dbReference type="InterPro" id="IPR036875">
    <property type="entry name" value="Znf_CCHC_sf"/>
</dbReference>
<reference evidence="2" key="1">
    <citation type="journal article" date="2011" name="PLoS Biol.">
        <title>Gene gain and loss during evolution of obligate parasitism in the white rust pathogen of Arabidopsis thaliana.</title>
        <authorList>
            <person name="Kemen E."/>
            <person name="Gardiner A."/>
            <person name="Schultz-Larsen T."/>
            <person name="Kemen A.C."/>
            <person name="Balmuth A.L."/>
            <person name="Robert-Seilaniantz A."/>
            <person name="Bailey K."/>
            <person name="Holub E."/>
            <person name="Studholme D.J."/>
            <person name="Maclean D."/>
            <person name="Jones J.D."/>
        </authorList>
    </citation>
    <scope>NUCLEOTIDE SEQUENCE</scope>
</reference>
<name>F0WX55_9STRA</name>
<organism evidence="2">
    <name type="scientific">Albugo laibachii Nc14</name>
    <dbReference type="NCBI Taxonomy" id="890382"/>
    <lineage>
        <taxon>Eukaryota</taxon>
        <taxon>Sar</taxon>
        <taxon>Stramenopiles</taxon>
        <taxon>Oomycota</taxon>
        <taxon>Peronosporomycetes</taxon>
        <taxon>Albuginales</taxon>
        <taxon>Albuginaceae</taxon>
        <taxon>Albugo</taxon>
    </lineage>
</organism>
<proteinExistence type="predicted"/>
<reference evidence="2" key="2">
    <citation type="submission" date="2011-02" db="EMBL/GenBank/DDBJ databases">
        <authorList>
            <person name="MacLean D."/>
        </authorList>
    </citation>
    <scope>NUCLEOTIDE SEQUENCE</scope>
</reference>
<evidence type="ECO:0000256" key="1">
    <source>
        <dbReference type="SAM" id="MobiDB-lite"/>
    </source>
</evidence>
<feature type="region of interest" description="Disordered" evidence="1">
    <location>
        <begin position="43"/>
        <end position="123"/>
    </location>
</feature>
<protein>
    <submittedName>
        <fullName evidence="2">Uncharacterized protein AlNc14C342G10813</fullName>
    </submittedName>
</protein>
<dbReference type="GO" id="GO:0008270">
    <property type="term" value="F:zinc ion binding"/>
    <property type="evidence" value="ECO:0007669"/>
    <property type="project" value="InterPro"/>
</dbReference>
<dbReference type="GO" id="GO:0003676">
    <property type="term" value="F:nucleic acid binding"/>
    <property type="evidence" value="ECO:0007669"/>
    <property type="project" value="InterPro"/>
</dbReference>